<protein>
    <submittedName>
        <fullName evidence="2">Protein-tyrosine phosphatase</fullName>
        <ecNumber evidence="2">3.1.3.48</ecNumber>
    </submittedName>
</protein>
<proteinExistence type="inferred from homology"/>
<dbReference type="Pfam" id="PF13350">
    <property type="entry name" value="Y_phosphatase3"/>
    <property type="match status" value="1"/>
</dbReference>
<evidence type="ECO:0000313" key="3">
    <source>
        <dbReference type="Proteomes" id="UP001230220"/>
    </source>
</evidence>
<dbReference type="PANTHER" id="PTHR31126:SF1">
    <property type="entry name" value="TYROSINE SPECIFIC PROTEIN PHOSPHATASES DOMAIN-CONTAINING PROTEIN"/>
    <property type="match status" value="1"/>
</dbReference>
<comment type="similarity">
    <text evidence="1">Belongs to the protein-tyrosine phosphatase family.</text>
</comment>
<dbReference type="Proteomes" id="UP001230220">
    <property type="component" value="Unassembled WGS sequence"/>
</dbReference>
<keyword evidence="3" id="KW-1185">Reference proteome</keyword>
<sequence>MSKQIYISDDIEMYRDDDKLVVNIKAKSPIKIWKGKRPIVKELTTLVIEGDAGEYTLDMPVGEMPCYFLLESDGKKEIFTERKLPLKGAINVRDMGGYKTNDGKRVKWGLLFRGDQLSKLEQSDIELLQRIGIKTIIDYRSDHERMINPNVKLDTVIQDVHSDPHSSFSEAAAQAVDLASENMNLVNDLNQGKVESKYINGKGLKVILSYENLVDSEKSKIAYKKVLETYANPNLMPSIQHCRGGKDRTGFGSMLLLMLLGVRDEDIVRDYVMTGVIREERNNFKLSQYKELTDNQDYLDYLMSMIETRAEYIEASMNRINHEYGGIENYVKDVLGIHDFQIDTIRESYLEEM</sequence>
<dbReference type="PANTHER" id="PTHR31126">
    <property type="entry name" value="TYROSINE-PROTEIN PHOSPHATASE"/>
    <property type="match status" value="1"/>
</dbReference>
<organism evidence="2 3">
    <name type="scientific">Breznakia pachnodae</name>
    <dbReference type="NCBI Taxonomy" id="265178"/>
    <lineage>
        <taxon>Bacteria</taxon>
        <taxon>Bacillati</taxon>
        <taxon>Bacillota</taxon>
        <taxon>Erysipelotrichia</taxon>
        <taxon>Erysipelotrichales</taxon>
        <taxon>Erysipelotrichaceae</taxon>
        <taxon>Breznakia</taxon>
    </lineage>
</organism>
<dbReference type="Gene3D" id="3.90.190.10">
    <property type="entry name" value="Protein tyrosine phosphatase superfamily"/>
    <property type="match status" value="1"/>
</dbReference>
<dbReference type="EC" id="3.1.3.48" evidence="2"/>
<comment type="caution">
    <text evidence="2">The sequence shown here is derived from an EMBL/GenBank/DDBJ whole genome shotgun (WGS) entry which is preliminary data.</text>
</comment>
<accession>A0ABU0E103</accession>
<keyword evidence="2" id="KW-0378">Hydrolase</keyword>
<dbReference type="EMBL" id="JAUSUR010000002">
    <property type="protein sequence ID" value="MDQ0360506.1"/>
    <property type="molecule type" value="Genomic_DNA"/>
</dbReference>
<dbReference type="RefSeq" id="WP_307406464.1">
    <property type="nucleotide sequence ID" value="NZ_JAUSUR010000002.1"/>
</dbReference>
<dbReference type="InterPro" id="IPR026893">
    <property type="entry name" value="Tyr/Ser_Pase_IphP-type"/>
</dbReference>
<dbReference type="SUPFAM" id="SSF52799">
    <property type="entry name" value="(Phosphotyrosine protein) phosphatases II"/>
    <property type="match status" value="1"/>
</dbReference>
<dbReference type="InterPro" id="IPR029021">
    <property type="entry name" value="Prot-tyrosine_phosphatase-like"/>
</dbReference>
<dbReference type="GO" id="GO:0004725">
    <property type="term" value="F:protein tyrosine phosphatase activity"/>
    <property type="evidence" value="ECO:0007669"/>
    <property type="project" value="UniProtKB-EC"/>
</dbReference>
<name>A0ABU0E103_9FIRM</name>
<reference evidence="2 3" key="1">
    <citation type="submission" date="2023-07" db="EMBL/GenBank/DDBJ databases">
        <title>Genomic Encyclopedia of Type Strains, Phase IV (KMG-IV): sequencing the most valuable type-strain genomes for metagenomic binning, comparative biology and taxonomic classification.</title>
        <authorList>
            <person name="Goeker M."/>
        </authorList>
    </citation>
    <scope>NUCLEOTIDE SEQUENCE [LARGE SCALE GENOMIC DNA]</scope>
    <source>
        <strain evidence="2 3">DSM 16784</strain>
    </source>
</reference>
<evidence type="ECO:0000256" key="1">
    <source>
        <dbReference type="ARBA" id="ARBA00009580"/>
    </source>
</evidence>
<gene>
    <name evidence="2" type="ORF">J2S15_001251</name>
</gene>
<evidence type="ECO:0000313" key="2">
    <source>
        <dbReference type="EMBL" id="MDQ0360506.1"/>
    </source>
</evidence>